<organism evidence="2 3">
    <name type="scientific">Dendryphion nanum</name>
    <dbReference type="NCBI Taxonomy" id="256645"/>
    <lineage>
        <taxon>Eukaryota</taxon>
        <taxon>Fungi</taxon>
        <taxon>Dikarya</taxon>
        <taxon>Ascomycota</taxon>
        <taxon>Pezizomycotina</taxon>
        <taxon>Dothideomycetes</taxon>
        <taxon>Pleosporomycetidae</taxon>
        <taxon>Pleosporales</taxon>
        <taxon>Torulaceae</taxon>
        <taxon>Dendryphion</taxon>
    </lineage>
</organism>
<dbReference type="EMBL" id="JAGMWT010000009">
    <property type="protein sequence ID" value="KAH7122402.1"/>
    <property type="molecule type" value="Genomic_DNA"/>
</dbReference>
<evidence type="ECO:0000313" key="2">
    <source>
        <dbReference type="EMBL" id="KAH7122402.1"/>
    </source>
</evidence>
<keyword evidence="3" id="KW-1185">Reference proteome</keyword>
<dbReference type="Proteomes" id="UP000700596">
    <property type="component" value="Unassembled WGS sequence"/>
</dbReference>
<name>A0A9P9IJD0_9PLEO</name>
<proteinExistence type="predicted"/>
<gene>
    <name evidence="2" type="ORF">B0J11DRAFT_416739</name>
</gene>
<feature type="compositionally biased region" description="Low complexity" evidence="1">
    <location>
        <begin position="356"/>
        <end position="418"/>
    </location>
</feature>
<protein>
    <submittedName>
        <fullName evidence="2">Uncharacterized protein</fullName>
    </submittedName>
</protein>
<dbReference type="OrthoDB" id="4708870at2759"/>
<dbReference type="AlphaFoldDB" id="A0A9P9IJD0"/>
<comment type="caution">
    <text evidence="2">The sequence shown here is derived from an EMBL/GenBank/DDBJ whole genome shotgun (WGS) entry which is preliminary data.</text>
</comment>
<sequence length="521" mass="59398">MGGHAWPRLNTPRMSEDLYLKTRNQSFRILSRVFAHIAVPTEMPAKEDYGDIDFLVAEPLTSSSTNFDFNHHVCLLKKRFKKAYCRVGFHAKDIIFLAIPAPGRENDFYIQIDIKICRKPEFFAWEHFRHNYASAAKILGSMAKPLGLTIDDDGLWIRVDGLDKVDLGRSMVWLSKEPRDFLRIAGLDQKILKKEFKTKQELFEHLASTWLFHPGHFAERLKDENFVKHLTDRSAPFVDFVKKWIPEHYPEYKVSDRETSDVQDWYKATRDLVKERVFTLFPAAAKEYYTKLNSFNLEVEEQRLRDLIRAAIPIGHESFTQDIKQPLIIIKALPSNVVPQISMEMLNSGIGGLPPLITSPLTPPGSSSGNPSPGSSDSTSSLAPSPSPLSLSSPTSGPLTTFPNPTPADAPLLLDALPRTPPVARPTRSQLPPHNMSIDAKMHCIGRWTGFTPSGKPYILLEPRDKAEYTTFKWLDGEATDEVLEKWASEMWWVIWARQVHISYVGRWKRTFEKEDKAIEK</sequence>
<reference evidence="2" key="1">
    <citation type="journal article" date="2021" name="Nat. Commun.">
        <title>Genetic determinants of endophytism in the Arabidopsis root mycobiome.</title>
        <authorList>
            <person name="Mesny F."/>
            <person name="Miyauchi S."/>
            <person name="Thiergart T."/>
            <person name="Pickel B."/>
            <person name="Atanasova L."/>
            <person name="Karlsson M."/>
            <person name="Huettel B."/>
            <person name="Barry K.W."/>
            <person name="Haridas S."/>
            <person name="Chen C."/>
            <person name="Bauer D."/>
            <person name="Andreopoulos W."/>
            <person name="Pangilinan J."/>
            <person name="LaButti K."/>
            <person name="Riley R."/>
            <person name="Lipzen A."/>
            <person name="Clum A."/>
            <person name="Drula E."/>
            <person name="Henrissat B."/>
            <person name="Kohler A."/>
            <person name="Grigoriev I.V."/>
            <person name="Martin F.M."/>
            <person name="Hacquard S."/>
        </authorList>
    </citation>
    <scope>NUCLEOTIDE SEQUENCE</scope>
    <source>
        <strain evidence="2">MPI-CAGE-CH-0243</strain>
    </source>
</reference>
<feature type="region of interest" description="Disordered" evidence="1">
    <location>
        <begin position="356"/>
        <end position="435"/>
    </location>
</feature>
<evidence type="ECO:0000256" key="1">
    <source>
        <dbReference type="SAM" id="MobiDB-lite"/>
    </source>
</evidence>
<feature type="non-terminal residue" evidence="2">
    <location>
        <position position="521"/>
    </location>
</feature>
<evidence type="ECO:0000313" key="3">
    <source>
        <dbReference type="Proteomes" id="UP000700596"/>
    </source>
</evidence>
<accession>A0A9P9IJD0</accession>